<evidence type="ECO:0000256" key="7">
    <source>
        <dbReference type="ARBA" id="ARBA00023125"/>
    </source>
</evidence>
<dbReference type="InterPro" id="IPR036236">
    <property type="entry name" value="Znf_C2H2_sf"/>
</dbReference>
<evidence type="ECO:0000256" key="9">
    <source>
        <dbReference type="ARBA" id="ARBA00023242"/>
    </source>
</evidence>
<dbReference type="PROSITE" id="PS50157">
    <property type="entry name" value="ZINC_FINGER_C2H2_2"/>
    <property type="match status" value="2"/>
</dbReference>
<evidence type="ECO:0000259" key="11">
    <source>
        <dbReference type="PROSITE" id="PS50157"/>
    </source>
</evidence>
<evidence type="ECO:0000256" key="8">
    <source>
        <dbReference type="ARBA" id="ARBA00023163"/>
    </source>
</evidence>
<keyword evidence="4 10" id="KW-0863">Zinc-finger</keyword>
<dbReference type="GO" id="GO:0006357">
    <property type="term" value="P:regulation of transcription by RNA polymerase II"/>
    <property type="evidence" value="ECO:0007669"/>
    <property type="project" value="UniProtKB-ARBA"/>
</dbReference>
<feature type="domain" description="C2H2-type" evidence="11">
    <location>
        <begin position="40"/>
        <end position="68"/>
    </location>
</feature>
<protein>
    <submittedName>
        <fullName evidence="13">Zinc finger protein 705F-like</fullName>
    </submittedName>
</protein>
<dbReference type="AlphaFoldDB" id="A0A6P8ZWE7"/>
<dbReference type="Proteomes" id="UP000515158">
    <property type="component" value="Unplaced"/>
</dbReference>
<dbReference type="OrthoDB" id="6365676at2759"/>
<comment type="subcellular location">
    <subcellularLocation>
        <location evidence="1">Nucleus</location>
    </subcellularLocation>
</comment>
<evidence type="ECO:0000256" key="10">
    <source>
        <dbReference type="PROSITE-ProRule" id="PRU00042"/>
    </source>
</evidence>
<dbReference type="Pfam" id="PF00096">
    <property type="entry name" value="zf-C2H2"/>
    <property type="match status" value="2"/>
</dbReference>
<sequence>MPLPGPAAANPLQCNTCGVVLSSTSNLKRHFMTHTGERPFRCQVCGVTYTQSNNLKRHYMFTHGGHGGQQSTAAASTACQASNLGTLGP</sequence>
<dbReference type="PROSITE" id="PS00028">
    <property type="entry name" value="ZINC_FINGER_C2H2_1"/>
    <property type="match status" value="2"/>
</dbReference>
<dbReference type="PANTHER" id="PTHR16515">
    <property type="entry name" value="PR DOMAIN ZINC FINGER PROTEIN"/>
    <property type="match status" value="1"/>
</dbReference>
<feature type="domain" description="C2H2-type" evidence="11">
    <location>
        <begin position="12"/>
        <end position="39"/>
    </location>
</feature>
<keyword evidence="8" id="KW-0804">Transcription</keyword>
<dbReference type="GeneID" id="117650404"/>
<dbReference type="InParanoid" id="A0A6P8ZWE7"/>
<dbReference type="RefSeq" id="XP_034249713.1">
    <property type="nucleotide sequence ID" value="XM_034393822.1"/>
</dbReference>
<gene>
    <name evidence="13" type="primary">LOC117650404</name>
</gene>
<keyword evidence="9" id="KW-0539">Nucleus</keyword>
<accession>A0A6P8ZWE7</accession>
<dbReference type="InterPro" id="IPR013087">
    <property type="entry name" value="Znf_C2H2_type"/>
</dbReference>
<reference evidence="13" key="1">
    <citation type="submission" date="2025-08" db="UniProtKB">
        <authorList>
            <consortium name="RefSeq"/>
        </authorList>
    </citation>
    <scope>IDENTIFICATION</scope>
    <source>
        <tissue evidence="13">Total insect</tissue>
    </source>
</reference>
<evidence type="ECO:0000256" key="6">
    <source>
        <dbReference type="ARBA" id="ARBA00023015"/>
    </source>
</evidence>
<dbReference type="GO" id="GO:0008270">
    <property type="term" value="F:zinc ion binding"/>
    <property type="evidence" value="ECO:0007669"/>
    <property type="project" value="UniProtKB-KW"/>
</dbReference>
<keyword evidence="3" id="KW-0677">Repeat</keyword>
<evidence type="ECO:0000313" key="12">
    <source>
        <dbReference type="Proteomes" id="UP000515158"/>
    </source>
</evidence>
<dbReference type="SMART" id="SM00355">
    <property type="entry name" value="ZnF_C2H2"/>
    <property type="match status" value="2"/>
</dbReference>
<dbReference type="InterPro" id="IPR050331">
    <property type="entry name" value="Zinc_finger"/>
</dbReference>
<name>A0A6P8ZWE7_THRPL</name>
<keyword evidence="12" id="KW-1185">Reference proteome</keyword>
<dbReference type="PANTHER" id="PTHR16515:SF49">
    <property type="entry name" value="GASTRULA ZINC FINGER PROTEIN XLCGF49.1-LIKE-RELATED"/>
    <property type="match status" value="1"/>
</dbReference>
<dbReference type="SUPFAM" id="SSF57667">
    <property type="entry name" value="beta-beta-alpha zinc fingers"/>
    <property type="match status" value="1"/>
</dbReference>
<evidence type="ECO:0000256" key="5">
    <source>
        <dbReference type="ARBA" id="ARBA00022833"/>
    </source>
</evidence>
<proteinExistence type="predicted"/>
<keyword evidence="6" id="KW-0805">Transcription regulation</keyword>
<keyword evidence="7" id="KW-0238">DNA-binding</keyword>
<dbReference type="KEGG" id="tpal:117650404"/>
<evidence type="ECO:0000256" key="2">
    <source>
        <dbReference type="ARBA" id="ARBA00022723"/>
    </source>
</evidence>
<evidence type="ECO:0000256" key="1">
    <source>
        <dbReference type="ARBA" id="ARBA00004123"/>
    </source>
</evidence>
<dbReference type="FunFam" id="3.30.160.60:FF:001289">
    <property type="entry name" value="Zinc finger protein 574"/>
    <property type="match status" value="1"/>
</dbReference>
<dbReference type="GO" id="GO:0003677">
    <property type="term" value="F:DNA binding"/>
    <property type="evidence" value="ECO:0007669"/>
    <property type="project" value="UniProtKB-KW"/>
</dbReference>
<dbReference type="Gene3D" id="3.30.160.60">
    <property type="entry name" value="Classic Zinc Finger"/>
    <property type="match status" value="2"/>
</dbReference>
<dbReference type="GO" id="GO:0005634">
    <property type="term" value="C:nucleus"/>
    <property type="evidence" value="ECO:0007669"/>
    <property type="project" value="UniProtKB-SubCell"/>
</dbReference>
<evidence type="ECO:0000256" key="4">
    <source>
        <dbReference type="ARBA" id="ARBA00022771"/>
    </source>
</evidence>
<keyword evidence="2" id="KW-0479">Metal-binding</keyword>
<keyword evidence="5" id="KW-0862">Zinc</keyword>
<evidence type="ECO:0000313" key="13">
    <source>
        <dbReference type="RefSeq" id="XP_034249713.1"/>
    </source>
</evidence>
<evidence type="ECO:0000256" key="3">
    <source>
        <dbReference type="ARBA" id="ARBA00022737"/>
    </source>
</evidence>
<organism evidence="13">
    <name type="scientific">Thrips palmi</name>
    <name type="common">Melon thrips</name>
    <dbReference type="NCBI Taxonomy" id="161013"/>
    <lineage>
        <taxon>Eukaryota</taxon>
        <taxon>Metazoa</taxon>
        <taxon>Ecdysozoa</taxon>
        <taxon>Arthropoda</taxon>
        <taxon>Hexapoda</taxon>
        <taxon>Insecta</taxon>
        <taxon>Pterygota</taxon>
        <taxon>Neoptera</taxon>
        <taxon>Paraneoptera</taxon>
        <taxon>Thysanoptera</taxon>
        <taxon>Terebrantia</taxon>
        <taxon>Thripoidea</taxon>
        <taxon>Thripidae</taxon>
        <taxon>Thrips</taxon>
    </lineage>
</organism>